<dbReference type="Proteomes" id="UP000060390">
    <property type="component" value="Chromosome"/>
</dbReference>
<name>A0A0N9N1J9_9EURY</name>
<evidence type="ECO:0000259" key="3">
    <source>
        <dbReference type="Pfam" id="PF04967"/>
    </source>
</evidence>
<reference evidence="4 5" key="2">
    <citation type="journal article" date="2016" name="Stand. Genomic Sci.">
        <title>Complete genome sequence of 'Halanaeroarchaeum sulfurireducens' M27-SA2, a sulfur-reducing and acetate-oxidizing haloarchaeon from the deep-sea hypersaline anoxic lake Medee.</title>
        <authorList>
            <person name="Messina E."/>
            <person name="Sorokin D.Y."/>
            <person name="Kublanov I.V."/>
            <person name="Toshchakov S."/>
            <person name="Lopatina A."/>
            <person name="Arcadi E."/>
            <person name="Smedile F."/>
            <person name="La Spada G."/>
            <person name="La Cono V."/>
            <person name="Yakimov M.M."/>
        </authorList>
    </citation>
    <scope>NUCLEOTIDE SEQUENCE [LARGE SCALE GENOMIC DNA]</scope>
    <source>
        <strain evidence="4 5">M27-SA2</strain>
    </source>
</reference>
<keyword evidence="1" id="KW-0805">Transcription regulation</keyword>
<dbReference type="STRING" id="1604004.HLASA_0694"/>
<feature type="domain" description="HTH bat-type" evidence="3">
    <location>
        <begin position="148"/>
        <end position="199"/>
    </location>
</feature>
<dbReference type="PANTHER" id="PTHR34236:SF1">
    <property type="entry name" value="DIMETHYL SULFOXIDE REDUCTASE TRANSCRIPTIONAL ACTIVATOR"/>
    <property type="match status" value="1"/>
</dbReference>
<gene>
    <name evidence="4" type="ORF">HLASA_0694</name>
</gene>
<dbReference type="Pfam" id="PF04967">
    <property type="entry name" value="HTH_10"/>
    <property type="match status" value="1"/>
</dbReference>
<keyword evidence="2" id="KW-0804">Transcription</keyword>
<dbReference type="RefSeq" id="WP_054519569.1">
    <property type="nucleotide sequence ID" value="NZ_CP011564.1"/>
</dbReference>
<evidence type="ECO:0000256" key="2">
    <source>
        <dbReference type="ARBA" id="ARBA00023163"/>
    </source>
</evidence>
<dbReference type="InterPro" id="IPR007050">
    <property type="entry name" value="HTH_bacterioopsin"/>
</dbReference>
<protein>
    <submittedName>
        <fullName evidence="4">Transcription regulator</fullName>
    </submittedName>
</protein>
<accession>A0A0N9N1J9</accession>
<evidence type="ECO:0000313" key="4">
    <source>
        <dbReference type="EMBL" id="ALG81595.1"/>
    </source>
</evidence>
<dbReference type="GeneID" id="26010059"/>
<evidence type="ECO:0000256" key="1">
    <source>
        <dbReference type="ARBA" id="ARBA00023015"/>
    </source>
</evidence>
<dbReference type="PANTHER" id="PTHR34236">
    <property type="entry name" value="DIMETHYL SULFOXIDE REDUCTASE TRANSCRIPTIONAL ACTIVATOR"/>
    <property type="match status" value="1"/>
</dbReference>
<sequence>MGEDREDVRFDRWGYRLEYRVQAPEACPVRRLDAEVTDVTVFWGDGTVNCDFVTRSDDGEISVRHYCHSNGEECPCSAVFENGAIPRVSPVRDESADELLITTYVGTPTTAESITASLHEVSSSVEVVDYREIGPDAEWSARVDLSALTDKQREAIRTAMYEGYYETPSETTIESLASLVGISSSAFATRLRNAERKVFSQLLEYV</sequence>
<organism evidence="4 5">
    <name type="scientific">Halanaeroarchaeum sulfurireducens</name>
    <dbReference type="NCBI Taxonomy" id="1604004"/>
    <lineage>
        <taxon>Archaea</taxon>
        <taxon>Methanobacteriati</taxon>
        <taxon>Methanobacteriota</taxon>
        <taxon>Stenosarchaea group</taxon>
        <taxon>Halobacteria</taxon>
        <taxon>Halobacteriales</taxon>
        <taxon>Halobacteriaceae</taxon>
        <taxon>Halanaeroarchaeum</taxon>
    </lineage>
</organism>
<reference evidence="5" key="1">
    <citation type="submission" date="2015-05" db="EMBL/GenBank/DDBJ databases">
        <title>Complete genome sequence of Halanaeroarchaeum sulfurireducens type strain M27-SA2, a sulfate-reducer haloarchaeon from marine anoxic lake Medee.</title>
        <authorList>
            <person name="Messina E."/>
            <person name="Kublanov I.V."/>
            <person name="Toshchakov S."/>
            <person name="Arcadi E."/>
            <person name="La Spada G."/>
            <person name="La Cono V."/>
            <person name="Yakimov M.M."/>
        </authorList>
    </citation>
    <scope>NUCLEOTIDE SEQUENCE [LARGE SCALE GENOMIC DNA]</scope>
    <source>
        <strain evidence="5">M27-SA2</strain>
    </source>
</reference>
<evidence type="ECO:0000313" key="5">
    <source>
        <dbReference type="Proteomes" id="UP000060390"/>
    </source>
</evidence>
<dbReference type="KEGG" id="hsf:HLASA_0694"/>
<proteinExistence type="predicted"/>
<dbReference type="EMBL" id="CP011564">
    <property type="protein sequence ID" value="ALG81595.1"/>
    <property type="molecule type" value="Genomic_DNA"/>
</dbReference>
<dbReference type="AlphaFoldDB" id="A0A0N9N1J9"/>